<name>A0A2A6CSV7_PRIPA</name>
<dbReference type="AlphaFoldDB" id="A0A2A6CSV7"/>
<reference evidence="2" key="1">
    <citation type="journal article" date="2008" name="Nat. Genet.">
        <title>The Pristionchus pacificus genome provides a unique perspective on nematode lifestyle and parasitism.</title>
        <authorList>
            <person name="Dieterich C."/>
            <person name="Clifton S.W."/>
            <person name="Schuster L.N."/>
            <person name="Chinwalla A."/>
            <person name="Delehaunty K."/>
            <person name="Dinkelacker I."/>
            <person name="Fulton L."/>
            <person name="Fulton R."/>
            <person name="Godfrey J."/>
            <person name="Minx P."/>
            <person name="Mitreva M."/>
            <person name="Roeseler W."/>
            <person name="Tian H."/>
            <person name="Witte H."/>
            <person name="Yang S.P."/>
            <person name="Wilson R.K."/>
            <person name="Sommer R.J."/>
        </authorList>
    </citation>
    <scope>NUCLEOTIDE SEQUENCE [LARGE SCALE GENOMIC DNA]</scope>
    <source>
        <strain evidence="2">PS312</strain>
    </source>
</reference>
<evidence type="ECO:0000313" key="2">
    <source>
        <dbReference type="Proteomes" id="UP000005239"/>
    </source>
</evidence>
<protein>
    <submittedName>
        <fullName evidence="1">Uncharacterized protein</fullName>
    </submittedName>
</protein>
<dbReference type="EnsemblMetazoa" id="PPA33871.1">
    <property type="protein sequence ID" value="PPA33871.1"/>
    <property type="gene ID" value="WBGene00272240"/>
</dbReference>
<reference evidence="1" key="2">
    <citation type="submission" date="2022-06" db="UniProtKB">
        <authorList>
            <consortium name="EnsemblMetazoa"/>
        </authorList>
    </citation>
    <scope>IDENTIFICATION</scope>
    <source>
        <strain evidence="1">PS312</strain>
    </source>
</reference>
<organism evidence="1 2">
    <name type="scientific">Pristionchus pacificus</name>
    <name type="common">Parasitic nematode worm</name>
    <dbReference type="NCBI Taxonomy" id="54126"/>
    <lineage>
        <taxon>Eukaryota</taxon>
        <taxon>Metazoa</taxon>
        <taxon>Ecdysozoa</taxon>
        <taxon>Nematoda</taxon>
        <taxon>Chromadorea</taxon>
        <taxon>Rhabditida</taxon>
        <taxon>Rhabditina</taxon>
        <taxon>Diplogasteromorpha</taxon>
        <taxon>Diplogasteroidea</taxon>
        <taxon>Neodiplogasteridae</taxon>
        <taxon>Pristionchus</taxon>
    </lineage>
</organism>
<accession>A0A8R1UK07</accession>
<gene>
    <name evidence="1" type="primary">WBGene00272240</name>
</gene>
<proteinExistence type="predicted"/>
<sequence>MASGYTVRQNSHTLEAVNLATNQIENMVEALLGHAKNVGGVLKNRKITVQKNDKTGGKFVHREEELTEPPRLEHHQEQRIRRESAGRDEEPTVLSVRCVANENGEKGPRFVRSKKRIDLPKKNRTLEVNKDNEPMPFEVAVKKTADPDWYYLKATVLQKNGQILFVVETEANGDRLRNTRINGKPAVPDNE</sequence>
<evidence type="ECO:0000313" key="1">
    <source>
        <dbReference type="EnsemblMetazoa" id="PPA33871.1"/>
    </source>
</evidence>
<keyword evidence="2" id="KW-1185">Reference proteome</keyword>
<accession>A0A2A6CSV7</accession>
<dbReference type="Proteomes" id="UP000005239">
    <property type="component" value="Unassembled WGS sequence"/>
</dbReference>